<evidence type="ECO:0000259" key="4">
    <source>
        <dbReference type="PROSITE" id="PS50994"/>
    </source>
</evidence>
<dbReference type="SUPFAM" id="SSF51735">
    <property type="entry name" value="NAD(P)-binding Rossmann-fold domains"/>
    <property type="match status" value="1"/>
</dbReference>
<feature type="region of interest" description="Disordered" evidence="2">
    <location>
        <begin position="1746"/>
        <end position="1765"/>
    </location>
</feature>
<name>A0A1Q9CF78_SYMMI</name>
<dbReference type="Gene3D" id="3.40.50.720">
    <property type="entry name" value="NAD(P)-binding Rossmann-like Domain"/>
    <property type="match status" value="1"/>
</dbReference>
<gene>
    <name evidence="5" type="ORF">AK812_SmicGene37834</name>
</gene>
<dbReference type="SUPFAM" id="SSF56399">
    <property type="entry name" value="ADP-ribosylation"/>
    <property type="match status" value="1"/>
</dbReference>
<protein>
    <recommendedName>
        <fullName evidence="7">Integrase catalytic domain-containing protein</fullName>
    </recommendedName>
</protein>
<sequence length="3342" mass="372868">MDRYLTVFSLKPKDGSTADSAVQDFSVKDLTRIYKGPELLMNAPSLGVLAQHCVALDTTRAADPSFRDSEPLERDKFYTCLKILRMSAGPSKSRTREPSVRRFAYSALVVGGTGRVGGSTARWLRKLAEEEKLEDFELAVAGRSRENYAQFARRWPGEECGAVPQFVEIDHTNRDSIREVLNERDWDLLVHTAGPFQGIRRPMLLEEALKSGTPYVDVCDDTELCKTAKELCQELKDAKVPAVVSAGIWPGVSALMVCEAVERLGGSAEDVEMCFYTAGTGGAGPTIVSATFLLLAEPPLNFKDGREVRAEPWGNRRLVDFGRNVGMQHVHLLDEPEVYTCHRCLGIPNITSSFGTAPDVWNLMFGAVRVLPKSVLGLKQKQKEDTGPMHSSKHIWQVQKGEVHRQVLNYKETEAAADRPVRGRQVLWMFHQHFKTNEEVGSLCSVEDLLKVTLVGDDLSTFLYNFESVIAGMNHAPDEVTLRDILLRQLRKSHSIKYDLQIFDRAKEGTPTHTYAFLVNAVKEHLTRERTNPADGRRHVAFRMQLLLLPTETKDLKKAIKTANQLASVISAMISGVECDCGYMCGDESDDEEDPAPVAILRCEHCSVEERNACLGFNAGLEFLADTGSEEDLISKRDHAAYYAGVPVENATRPVNLITANGSVQGNKAININLPELGQSVECYLLESTPPVCSVGRRCLDEDYEFHWPRRKAPYFITPEGKKIQCKLKGRVPIISNEETVASPASLDTSGRSAGTQVFNAGFAKVELATPAEVIIGHRPKAMRVPAPRHPRFVISTTWIYKDSAWKKVEDSVDIRSLKVKNQKIEGSPILSITTFKRPEDDPLQEPDSDREAKGEKDQDASNEARLRAEADSIHHKFCHRPKNPYCKVCQKAKMYSPQARKTGGSSSITSTKYGDHITVDHIITRDMLDHGYDDQKVALVVKDVYSQFRYVYPSDTKNSDQCHEDLLHFLGKDDDVGIIYSDNAPELGQAIKRLGVRHNTSREYVDENKSVIEREIRTILEGTRANLEQSGMPEKYWPLASQHHAFALNLAKRFDTGVVPWEARFGESFTGLVVPFGAKVLYWHNPKQNVPETSKFSPTGVEGIFLGYHVQPGFIFKREYLVAPVHNAVQAIEDGMLRVIRAKRVELIEGQFVFPLDPEQIKHDEATHVPQLDDQNINNASPEANGELDDALQLMDDYLGPGGLDDEGGEGERPPQGEAVEAPRPSEPKKPPSDPTGLFDHTRYPDGTPVPAGYNWDGVRLVRNKKGSKRPPDVPSEFWHMYSAQQRKEEIERWEKKVARAEAAKREELEKEAPAMPVLLGHKEPHRPKYEPNMERMHNLYLDKLEQTADELYALVAKVINQNDVAKIPEAQEAMDKEWQKLLYKVCWVESQVREYEDVQKEVKQKGQKAHFGRIFDICSLKGSELPKGHPQRKYKGRSVFQGNQVRDENADHAIFAELGSSPASMEAGKIIDVFGSQPGYAKQQADARQAYTQALFEGIATWVRLPRNRWPKSWTNYRDPVCPLRLALYGHPDSGGIWEKHCTKQLKSIGWVPVLPDIWQSIFYHPELDLLLVVYVDDFKMAGPKDNLAKGWEGISKVLDMDPAEPLGRYFGCNHREQTSVKLDRGAHPFAYVFDKQKSAAAAKAGGNSEPRTEDYWEVDPEHALVVRHHLYPRKRLYVPTEDDIKQFPTLGTHRVTELDDGTTSQDDYNQVGPSRINRWWTGRTAFPLVPSSEEEIRLAIAARKGRPMRSKSEAKREAKQQRFKGTDTIIKEPVPSMSKPVNIMSYDMRDFLVSCVDKYCELAGVGRNSLKFAPTPFHDNKVAEPLKPKEPQGRLQPIASRVLMKVLFAARMARPPAELPKGTDTIVARIDPELDEIRYGELPHEGKWEHALMLINHVREDEKPAEKPGTRISITAYTSRGVEIQRQRRHPMPDKRRGNSRPIEAMDYSQQVREFWQRQLWAGVIASESLSRQEDVEDAEIKALYQYMPVQAAAANMFDPECFPYLREICSLDDTGMSLLMPDGSRGRKRILILVSDSTTVFVAGKKTKTNILSDLAAAKNTSLAMYTEIIYKPLWGKTLTEISARIVALIDQTIMRYGVSDPDLQIDAVACWQGNELVGRRGVFLNPQPPTWWDHQQGPITAEGSWEKICTRCFQNLNALAETQRRLPQVGVVQLLSGIRGFVYGLPKQFDECMRAIFDEAVRNGLAVASMHEYCSDLPLFTDGYHFREDSQSRRKLIAGISHGLHLATAELYAKNAVLADRPGFLNLQKKHRFDPRGRYLVDSRALTESLRKLARAKPTNAEVHTSNDQDQVDPWEDEWFEVKREEVHAAMPTLSTDELATAVEKHKVMRVDQFRWARADEVGDSGELVNAPLNEEAATAPESSHRAGAGIAAAGPQEHIWGDSILKTSGSDERAAKRARKDERLAALARNEVVAAQGAANMRRWQDCLDFAEMTGTVLHDHWSSSPSKDEADAYLVVNQSDMTPGLARPRIDPGVRNFITGLIRGNFIDKGEKFRLRSWDGPWVLALEVLQVTNRIKRVSLGLGTLLEMACHDNRGRLSFKGPMDHTADTIGQPAFPVYIRCVHGHHENLAKTFAAEEIAVGWLSPYTSDDLDRFDDALREERPIIPIDKAPPRLYHRTTRDAAFSILADSLQPGFGGSGKAHCYFSGEPLEEAKTKAGVRANLPVEIVFDTAEVLAAGCEVFVTESEGFLTSDCVPGHCILFINDDVKDVNLWSRSGGTYAADEAQAAAGSKSPTKVEAELPADQCEPASGSQAAPTIGSEFLKPPAYEAAETSSVAAYDEVPPVVMKTEQEEPAVEADATMPSVEERPPVPEGTPIVPTELTTTISHISSTTIVNIVQDVQGKAVHAYQQSVRRNEPIHYGGTEAKPTAAFLESINCCHCGTSCLEGQRVCFSCGGPVKPGQLKAQNRRTQLARGREAMINQLADENNAPRVFLSKLKSASKGVAGRGMASFEGENIRKAKLALGKAKKQGFTNILDRFTKDNTYACSLTTNGVTRRSVRVMDCLVQAFLPNPGRTTTQRAMAVGSNATVTQEIGPHRDDVPHCRVVFFECTPEDLCVAGLTSTPDDAPVAFTWYGAFLSMQDFVKNCARCESSVQLQTFGHGIIEIRGNDATLIGQNINAVIADDIEYASQAAADARASAQKSQAAQPKYPTHLPPGKGEQKGKGKPREPSTPPPPPPRGEADWSWQNWGWSDRDWNQWRSQWHGWQQRGWNWNRGLMQGVANFSMPIISAVDRLVGATNAMRVDARRDSGEAVTLRITHSDLEDCVGLATAAFGLEVLQGQVPPGAWFPAEMAANRARIFQRVRHGSINWEM</sequence>
<dbReference type="Gene3D" id="3.30.420.10">
    <property type="entry name" value="Ribonuclease H-like superfamily/Ribonuclease H"/>
    <property type="match status" value="1"/>
</dbReference>
<dbReference type="Proteomes" id="UP000186817">
    <property type="component" value="Unassembled WGS sequence"/>
</dbReference>
<dbReference type="PANTHER" id="PTHR43796">
    <property type="entry name" value="CARBOXYNORSPERMIDINE SYNTHASE"/>
    <property type="match status" value="1"/>
</dbReference>
<dbReference type="InterPro" id="IPR036291">
    <property type="entry name" value="NAD(P)-bd_dom_sf"/>
</dbReference>
<feature type="compositionally biased region" description="Pro residues" evidence="2">
    <location>
        <begin position="3199"/>
        <end position="3208"/>
    </location>
</feature>
<keyword evidence="6" id="KW-1185">Reference proteome</keyword>
<dbReference type="InterPro" id="IPR001995">
    <property type="entry name" value="Peptidase_A2_cat"/>
</dbReference>
<evidence type="ECO:0000256" key="1">
    <source>
        <dbReference type="SAM" id="Coils"/>
    </source>
</evidence>
<dbReference type="GO" id="GO:0006508">
    <property type="term" value="P:proteolysis"/>
    <property type="evidence" value="ECO:0007669"/>
    <property type="project" value="InterPro"/>
</dbReference>
<organism evidence="5 6">
    <name type="scientific">Symbiodinium microadriaticum</name>
    <name type="common">Dinoflagellate</name>
    <name type="synonym">Zooxanthella microadriatica</name>
    <dbReference type="NCBI Taxonomy" id="2951"/>
    <lineage>
        <taxon>Eukaryota</taxon>
        <taxon>Sar</taxon>
        <taxon>Alveolata</taxon>
        <taxon>Dinophyceae</taxon>
        <taxon>Suessiales</taxon>
        <taxon>Symbiodiniaceae</taxon>
        <taxon>Symbiodinium</taxon>
    </lineage>
</organism>
<evidence type="ECO:0000313" key="5">
    <source>
        <dbReference type="EMBL" id="OLP81603.1"/>
    </source>
</evidence>
<feature type="region of interest" description="Disordered" evidence="2">
    <location>
        <begin position="1196"/>
        <end position="1252"/>
    </location>
</feature>
<feature type="domain" description="Integrase catalytic" evidence="4">
    <location>
        <begin position="909"/>
        <end position="1069"/>
    </location>
</feature>
<evidence type="ECO:0000313" key="6">
    <source>
        <dbReference type="Proteomes" id="UP000186817"/>
    </source>
</evidence>
<feature type="coiled-coil region" evidence="1">
    <location>
        <begin position="1285"/>
        <end position="1312"/>
    </location>
</feature>
<evidence type="ECO:0000259" key="3">
    <source>
        <dbReference type="PROSITE" id="PS50175"/>
    </source>
</evidence>
<comment type="caution">
    <text evidence="5">The sequence shown here is derived from an EMBL/GenBank/DDBJ whole genome shotgun (WGS) entry which is preliminary data.</text>
</comment>
<feature type="compositionally biased region" description="Basic and acidic residues" evidence="2">
    <location>
        <begin position="3188"/>
        <end position="3198"/>
    </location>
</feature>
<dbReference type="GO" id="GO:0004190">
    <property type="term" value="F:aspartic-type endopeptidase activity"/>
    <property type="evidence" value="ECO:0007669"/>
    <property type="project" value="InterPro"/>
</dbReference>
<feature type="region of interest" description="Disordered" evidence="2">
    <location>
        <begin position="3167"/>
        <end position="3216"/>
    </location>
</feature>
<feature type="compositionally biased region" description="Basic and acidic residues" evidence="2">
    <location>
        <begin position="1753"/>
        <end position="1763"/>
    </location>
</feature>
<keyword evidence="1" id="KW-0175">Coiled coil</keyword>
<accession>A0A1Q9CF78</accession>
<dbReference type="PROSITE" id="PS50994">
    <property type="entry name" value="INTEGRASE"/>
    <property type="match status" value="1"/>
</dbReference>
<evidence type="ECO:0008006" key="7">
    <source>
        <dbReference type="Google" id="ProtNLM"/>
    </source>
</evidence>
<evidence type="ECO:0000256" key="2">
    <source>
        <dbReference type="SAM" id="MobiDB-lite"/>
    </source>
</evidence>
<dbReference type="InterPro" id="IPR001584">
    <property type="entry name" value="Integrase_cat-core"/>
</dbReference>
<feature type="compositionally biased region" description="Basic and acidic residues" evidence="2">
    <location>
        <begin position="848"/>
        <end position="865"/>
    </location>
</feature>
<feature type="compositionally biased region" description="Low complexity" evidence="2">
    <location>
        <begin position="3167"/>
        <end position="3176"/>
    </location>
</feature>
<feature type="region of interest" description="Disordered" evidence="2">
    <location>
        <begin position="831"/>
        <end position="865"/>
    </location>
</feature>
<proteinExistence type="predicted"/>
<dbReference type="PANTHER" id="PTHR43796:SF2">
    <property type="entry name" value="CARBOXYNORSPERMIDINE SYNTHASE"/>
    <property type="match status" value="1"/>
</dbReference>
<dbReference type="SUPFAM" id="SSF53098">
    <property type="entry name" value="Ribonuclease H-like"/>
    <property type="match status" value="1"/>
</dbReference>
<feature type="region of interest" description="Disordered" evidence="2">
    <location>
        <begin position="2822"/>
        <end position="2844"/>
    </location>
</feature>
<dbReference type="Gene3D" id="3.30.360.10">
    <property type="entry name" value="Dihydrodipicolinate Reductase, domain 2"/>
    <property type="match status" value="1"/>
</dbReference>
<dbReference type="InterPro" id="IPR012337">
    <property type="entry name" value="RNaseH-like_sf"/>
</dbReference>
<dbReference type="GO" id="GO:0003676">
    <property type="term" value="F:nucleic acid binding"/>
    <property type="evidence" value="ECO:0007669"/>
    <property type="project" value="InterPro"/>
</dbReference>
<feature type="region of interest" description="Disordered" evidence="2">
    <location>
        <begin position="2752"/>
        <end position="2785"/>
    </location>
</feature>
<reference evidence="5 6" key="1">
    <citation type="submission" date="2016-02" db="EMBL/GenBank/DDBJ databases">
        <title>Genome analysis of coral dinoflagellate symbionts highlights evolutionary adaptations to a symbiotic lifestyle.</title>
        <authorList>
            <person name="Aranda M."/>
            <person name="Li Y."/>
            <person name="Liew Y.J."/>
            <person name="Baumgarten S."/>
            <person name="Simakov O."/>
            <person name="Wilson M."/>
            <person name="Piel J."/>
            <person name="Ashoor H."/>
            <person name="Bougouffa S."/>
            <person name="Bajic V.B."/>
            <person name="Ryu T."/>
            <person name="Ravasi T."/>
            <person name="Bayer T."/>
            <person name="Micklem G."/>
            <person name="Kim H."/>
            <person name="Bhak J."/>
            <person name="Lajeunesse T.C."/>
            <person name="Voolstra C.R."/>
        </authorList>
    </citation>
    <scope>NUCLEOTIDE SEQUENCE [LARGE SCALE GENOMIC DNA]</scope>
    <source>
        <strain evidence="5 6">CCMP2467</strain>
    </source>
</reference>
<dbReference type="InterPro" id="IPR036397">
    <property type="entry name" value="RNaseH_sf"/>
</dbReference>
<dbReference type="OrthoDB" id="446949at2759"/>
<dbReference type="EMBL" id="LSRX01001265">
    <property type="protein sequence ID" value="OLP81603.1"/>
    <property type="molecule type" value="Genomic_DNA"/>
</dbReference>
<dbReference type="PROSITE" id="PS50175">
    <property type="entry name" value="ASP_PROT_RETROV"/>
    <property type="match status" value="1"/>
</dbReference>
<feature type="domain" description="Peptidase A2" evidence="3">
    <location>
        <begin position="621"/>
        <end position="699"/>
    </location>
</feature>
<dbReference type="GO" id="GO:0015074">
    <property type="term" value="P:DNA integration"/>
    <property type="evidence" value="ECO:0007669"/>
    <property type="project" value="InterPro"/>
</dbReference>